<evidence type="ECO:0000313" key="2">
    <source>
        <dbReference type="EMBL" id="PAX55846.1"/>
    </source>
</evidence>
<dbReference type="AlphaFoldDB" id="A0A2A2TJX0"/>
<dbReference type="SUPFAM" id="SSF54909">
    <property type="entry name" value="Dimeric alpha+beta barrel"/>
    <property type="match status" value="1"/>
</dbReference>
<dbReference type="InterPro" id="IPR022512">
    <property type="entry name" value="CHP03792"/>
</dbReference>
<dbReference type="Gene3D" id="3.30.70.100">
    <property type="match status" value="1"/>
</dbReference>
<dbReference type="NCBIfam" id="TIGR03792">
    <property type="entry name" value="TIGR03792 family protein"/>
    <property type="match status" value="1"/>
</dbReference>
<name>A0A2A2TJX0_9CYAN</name>
<evidence type="ECO:0000313" key="3">
    <source>
        <dbReference type="Proteomes" id="UP000218238"/>
    </source>
</evidence>
<dbReference type="Proteomes" id="UP000218238">
    <property type="component" value="Unassembled WGS sequence"/>
</dbReference>
<protein>
    <submittedName>
        <fullName evidence="2">TIGR03792 family protein</fullName>
    </submittedName>
</protein>
<dbReference type="RefSeq" id="WP_095721747.1">
    <property type="nucleotide sequence ID" value="NZ_NTFS01000097.1"/>
</dbReference>
<dbReference type="InterPro" id="IPR007138">
    <property type="entry name" value="ABM_dom"/>
</dbReference>
<dbReference type="PROSITE" id="PS51725">
    <property type="entry name" value="ABM"/>
    <property type="match status" value="1"/>
</dbReference>
<sequence>MVIELLKFKVPSEKREEYILKDAEIWTTSLARYPGFLGKEVWINPNVPEEVTFVVHWATKEDWKAIPVKDLDAISDKFDRALGFTCEMIESSEFQVRKFPQK</sequence>
<evidence type="ECO:0000259" key="1">
    <source>
        <dbReference type="PROSITE" id="PS51725"/>
    </source>
</evidence>
<dbReference type="EMBL" id="NTFS01000097">
    <property type="protein sequence ID" value="PAX55846.1"/>
    <property type="molecule type" value="Genomic_DNA"/>
</dbReference>
<proteinExistence type="predicted"/>
<dbReference type="InterPro" id="IPR011008">
    <property type="entry name" value="Dimeric_a/b-barrel"/>
</dbReference>
<organism evidence="2 3">
    <name type="scientific">Brunnivagina elsteri CCALA 953</name>
    <dbReference type="NCBI Taxonomy" id="987040"/>
    <lineage>
        <taxon>Bacteria</taxon>
        <taxon>Bacillati</taxon>
        <taxon>Cyanobacteriota</taxon>
        <taxon>Cyanophyceae</taxon>
        <taxon>Nostocales</taxon>
        <taxon>Calotrichaceae</taxon>
        <taxon>Brunnivagina</taxon>
    </lineage>
</organism>
<dbReference type="Pfam" id="PF03992">
    <property type="entry name" value="ABM"/>
    <property type="match status" value="1"/>
</dbReference>
<comment type="caution">
    <text evidence="2">The sequence shown here is derived from an EMBL/GenBank/DDBJ whole genome shotgun (WGS) entry which is preliminary data.</text>
</comment>
<reference evidence="2 3" key="1">
    <citation type="submission" date="2017-08" db="EMBL/GenBank/DDBJ databases">
        <title>Draft genome sequence of filamentous cyanobacterium Calothrix elsteri CCALA 953.</title>
        <authorList>
            <person name="Gagunashvili A.N."/>
            <person name="Elster J."/>
            <person name="Andresson O.S."/>
        </authorList>
    </citation>
    <scope>NUCLEOTIDE SEQUENCE [LARGE SCALE GENOMIC DNA]</scope>
    <source>
        <strain evidence="2 3">CCALA 953</strain>
    </source>
</reference>
<keyword evidence="3" id="KW-1185">Reference proteome</keyword>
<gene>
    <name evidence="2" type="ORF">CK510_11015</name>
</gene>
<feature type="domain" description="ABM" evidence="1">
    <location>
        <begin position="2"/>
        <end position="94"/>
    </location>
</feature>
<accession>A0A2A2TJX0</accession>
<dbReference type="OrthoDB" id="531457at2"/>